<reference evidence="7" key="1">
    <citation type="submission" date="2012-12" db="EMBL/GenBank/DDBJ databases">
        <authorList>
            <person name="Hellsten U."/>
            <person name="Grimwood J."/>
            <person name="Chapman J.A."/>
            <person name="Shapiro H."/>
            <person name="Aerts A."/>
            <person name="Otillar R.P."/>
            <person name="Terry A.Y."/>
            <person name="Boore J.L."/>
            <person name="Simakov O."/>
            <person name="Marletaz F."/>
            <person name="Cho S.-J."/>
            <person name="Edsinger-Gonzales E."/>
            <person name="Havlak P."/>
            <person name="Kuo D.-H."/>
            <person name="Larsson T."/>
            <person name="Lv J."/>
            <person name="Arendt D."/>
            <person name="Savage R."/>
            <person name="Osoegawa K."/>
            <person name="de Jong P."/>
            <person name="Lindberg D.R."/>
            <person name="Seaver E.C."/>
            <person name="Weisblat D.A."/>
            <person name="Putnam N.H."/>
            <person name="Grigoriev I.V."/>
            <person name="Rokhsar D.S."/>
        </authorList>
    </citation>
    <scope>NUCLEOTIDE SEQUENCE</scope>
    <source>
        <strain evidence="7">I ESC-2004</strain>
    </source>
</reference>
<dbReference type="Pfam" id="PF13410">
    <property type="entry name" value="GST_C_2"/>
    <property type="match status" value="1"/>
</dbReference>
<dbReference type="OMA" id="PWANRAI"/>
<proteinExistence type="predicted"/>
<evidence type="ECO:0000313" key="5">
    <source>
        <dbReference type="EMBL" id="ELU13992.1"/>
    </source>
</evidence>
<feature type="site" description="Lowers pKa of active site Cys" evidence="3">
    <location>
        <position position="258"/>
    </location>
</feature>
<evidence type="ECO:0000259" key="4">
    <source>
        <dbReference type="PROSITE" id="PS50405"/>
    </source>
</evidence>
<dbReference type="InterPro" id="IPR004045">
    <property type="entry name" value="Glutathione_S-Trfase_N"/>
</dbReference>
<dbReference type="SUPFAM" id="SSF52833">
    <property type="entry name" value="Thioredoxin-like"/>
    <property type="match status" value="1"/>
</dbReference>
<dbReference type="InterPro" id="IPR010987">
    <property type="entry name" value="Glutathione-S-Trfase_C-like"/>
</dbReference>
<dbReference type="InterPro" id="IPR036249">
    <property type="entry name" value="Thioredoxin-like_sf"/>
</dbReference>
<dbReference type="GO" id="GO:0005737">
    <property type="term" value="C:cytoplasm"/>
    <property type="evidence" value="ECO:0007669"/>
    <property type="project" value="TreeGrafter"/>
</dbReference>
<feature type="active site" description="Proton donor/acceptor" evidence="1">
    <location>
        <position position="200"/>
    </location>
</feature>
<dbReference type="Proteomes" id="UP000014760">
    <property type="component" value="Unassembled WGS sequence"/>
</dbReference>
<dbReference type="STRING" id="283909.R7V691"/>
<dbReference type="Gene3D" id="3.40.30.10">
    <property type="entry name" value="Glutaredoxin"/>
    <property type="match status" value="1"/>
</dbReference>
<dbReference type="PROSITE" id="PS50405">
    <property type="entry name" value="GST_CTER"/>
    <property type="match status" value="1"/>
</dbReference>
<dbReference type="SFLD" id="SFLDS00019">
    <property type="entry name" value="Glutathione_Transferase_(cytos"/>
    <property type="match status" value="1"/>
</dbReference>
<feature type="active site" description="Nucleophile" evidence="1">
    <location>
        <position position="63"/>
    </location>
</feature>
<sequence>MQLSKIASTFSKGRLVTSLFWRNRESISCVIPSRKLWFAVTADGSSGFQAERDRYHLYVSLACPWAHRATFIRAMKGLENAISLSVVDWLLIKGQGWKFTDLKPRCTLDPVNNCAYLKEIYHIASAEYHGNITVPLLWDKKQNTIVSNESSEILRMLNSEFNEYCDTSEHAQINLYPDDLQKDIDELNVWIYRDINNGVYRAGFAKSQEAYDGAVFKVFDALDEIEQILSQKRYLTGSRFTEVDVRLFTTLIRFDMVYYSHFKCSKKRVADYPNIWGYVRDIYQMPGIADTVDFEHIRKHYMESHLSINPTGIVSVQPELDFMQPHGRETLSP</sequence>
<dbReference type="Gene3D" id="1.20.1050.10">
    <property type="match status" value="1"/>
</dbReference>
<organism evidence="5">
    <name type="scientific">Capitella teleta</name>
    <name type="common">Polychaete worm</name>
    <dbReference type="NCBI Taxonomy" id="283909"/>
    <lineage>
        <taxon>Eukaryota</taxon>
        <taxon>Metazoa</taxon>
        <taxon>Spiralia</taxon>
        <taxon>Lophotrochozoa</taxon>
        <taxon>Annelida</taxon>
        <taxon>Polychaeta</taxon>
        <taxon>Sedentaria</taxon>
        <taxon>Scolecida</taxon>
        <taxon>Capitellidae</taxon>
        <taxon>Capitella</taxon>
    </lineage>
</organism>
<evidence type="ECO:0000313" key="6">
    <source>
        <dbReference type="EnsemblMetazoa" id="CapteP177545"/>
    </source>
</evidence>
<evidence type="ECO:0000313" key="7">
    <source>
        <dbReference type="Proteomes" id="UP000014760"/>
    </source>
</evidence>
<feature type="domain" description="GST C-terminal" evidence="4">
    <location>
        <begin position="166"/>
        <end position="301"/>
    </location>
</feature>
<keyword evidence="7" id="KW-1185">Reference proteome</keyword>
<dbReference type="PANTHER" id="PTHR32419">
    <property type="entry name" value="GLUTATHIONYL-HYDROQUINONE REDUCTASE"/>
    <property type="match status" value="1"/>
</dbReference>
<dbReference type="EnsemblMetazoa" id="CapteT177545">
    <property type="protein sequence ID" value="CapteP177545"/>
    <property type="gene ID" value="CapteG177545"/>
</dbReference>
<evidence type="ECO:0000256" key="3">
    <source>
        <dbReference type="PIRSR" id="PIRSR015753-3"/>
    </source>
</evidence>
<dbReference type="GO" id="GO:0004364">
    <property type="term" value="F:glutathione transferase activity"/>
    <property type="evidence" value="ECO:0007669"/>
    <property type="project" value="InterPro"/>
</dbReference>
<dbReference type="CDD" id="cd03190">
    <property type="entry name" value="GST_C_Omega_like"/>
    <property type="match status" value="1"/>
</dbReference>
<dbReference type="InterPro" id="IPR040079">
    <property type="entry name" value="Glutathione_S-Trfase"/>
</dbReference>
<dbReference type="PIRSF" id="PIRSF015753">
    <property type="entry name" value="GST"/>
    <property type="match status" value="1"/>
</dbReference>
<dbReference type="HOGENOM" id="CLU_037263_0_1_1"/>
<dbReference type="SFLD" id="SFLDG01148">
    <property type="entry name" value="Xi_(cytGST)"/>
    <property type="match status" value="1"/>
</dbReference>
<dbReference type="AlphaFoldDB" id="R7V691"/>
<reference evidence="6" key="3">
    <citation type="submission" date="2015-06" db="UniProtKB">
        <authorList>
            <consortium name="EnsemblMetazoa"/>
        </authorList>
    </citation>
    <scope>IDENTIFICATION</scope>
</reference>
<dbReference type="Pfam" id="PF13409">
    <property type="entry name" value="GST_N_2"/>
    <property type="match status" value="1"/>
</dbReference>
<dbReference type="EMBL" id="AMQN01018758">
    <property type="status" value="NOT_ANNOTATED_CDS"/>
    <property type="molecule type" value="Genomic_DNA"/>
</dbReference>
<gene>
    <name evidence="5" type="ORF">CAPTEDRAFT_177545</name>
</gene>
<feature type="binding site" evidence="2">
    <location>
        <begin position="149"/>
        <end position="150"/>
    </location>
    <ligand>
        <name>glutathione</name>
        <dbReference type="ChEBI" id="CHEBI:57925"/>
    </ligand>
</feature>
<dbReference type="EMBL" id="KB294863">
    <property type="protein sequence ID" value="ELU13992.1"/>
    <property type="molecule type" value="Genomic_DNA"/>
</dbReference>
<protein>
    <recommendedName>
        <fullName evidence="4">GST C-terminal domain-containing protein</fullName>
    </recommendedName>
</protein>
<feature type="site" description="Lowers pKa of active site Cys" evidence="3">
    <location>
        <position position="301"/>
    </location>
</feature>
<dbReference type="PANTHER" id="PTHR32419:SF6">
    <property type="entry name" value="GLUTATHIONE S-TRANSFERASE OMEGA-LIKE 1-RELATED"/>
    <property type="match status" value="1"/>
</dbReference>
<dbReference type="OrthoDB" id="2309723at2759"/>
<dbReference type="InterPro" id="IPR047047">
    <property type="entry name" value="GST_Omega-like_C"/>
</dbReference>
<dbReference type="InterPro" id="IPR036282">
    <property type="entry name" value="Glutathione-S-Trfase_C_sf"/>
</dbReference>
<evidence type="ECO:0000256" key="1">
    <source>
        <dbReference type="PIRSR" id="PIRSR015753-1"/>
    </source>
</evidence>
<dbReference type="SUPFAM" id="SSF47616">
    <property type="entry name" value="GST C-terminal domain-like"/>
    <property type="match status" value="1"/>
</dbReference>
<reference evidence="5 7" key="2">
    <citation type="journal article" date="2013" name="Nature">
        <title>Insights into bilaterian evolution from three spiralian genomes.</title>
        <authorList>
            <person name="Simakov O."/>
            <person name="Marletaz F."/>
            <person name="Cho S.J."/>
            <person name="Edsinger-Gonzales E."/>
            <person name="Havlak P."/>
            <person name="Hellsten U."/>
            <person name="Kuo D.H."/>
            <person name="Larsson T."/>
            <person name="Lv J."/>
            <person name="Arendt D."/>
            <person name="Savage R."/>
            <person name="Osoegawa K."/>
            <person name="de Jong P."/>
            <person name="Grimwood J."/>
            <person name="Chapman J.A."/>
            <person name="Shapiro H."/>
            <person name="Aerts A."/>
            <person name="Otillar R.P."/>
            <person name="Terry A.Y."/>
            <person name="Boore J.L."/>
            <person name="Grigoriev I.V."/>
            <person name="Lindberg D.R."/>
            <person name="Seaver E.C."/>
            <person name="Weisblat D.A."/>
            <person name="Putnam N.H."/>
            <person name="Rokhsar D.S."/>
        </authorList>
    </citation>
    <scope>NUCLEOTIDE SEQUENCE</scope>
    <source>
        <strain evidence="5 7">I ESC-2004</strain>
    </source>
</reference>
<name>R7V691_CAPTE</name>
<dbReference type="SFLD" id="SFLDG01206">
    <property type="entry name" value="Xi.1"/>
    <property type="match status" value="1"/>
</dbReference>
<evidence type="ECO:0000256" key="2">
    <source>
        <dbReference type="PIRSR" id="PIRSR015753-2"/>
    </source>
</evidence>
<feature type="binding site" evidence="2">
    <location>
        <position position="97"/>
    </location>
    <ligand>
        <name>glutathione</name>
        <dbReference type="ChEBI" id="CHEBI:57925"/>
    </ligand>
</feature>
<dbReference type="InterPro" id="IPR016639">
    <property type="entry name" value="GST_Omega/GSH"/>
</dbReference>
<accession>R7V691</accession>